<dbReference type="OrthoDB" id="9813383at2"/>
<dbReference type="Gene3D" id="3.40.50.880">
    <property type="match status" value="1"/>
</dbReference>
<dbReference type="STRING" id="481446.NIT7645_03464"/>
<reference evidence="1 2" key="1">
    <citation type="submission" date="2015-05" db="EMBL/GenBank/DDBJ databases">
        <authorList>
            <person name="Rodrigo-Torres Lidia"/>
            <person name="Arahal R.David."/>
        </authorList>
    </citation>
    <scope>NUCLEOTIDE SEQUENCE [LARGE SCALE GENOMIC DNA]</scope>
    <source>
        <strain evidence="1 2">CECT 7321</strain>
    </source>
</reference>
<keyword evidence="1" id="KW-0315">Glutamine amidotransferase</keyword>
<dbReference type="AlphaFoldDB" id="A0A0H5DGC8"/>
<dbReference type="EMBL" id="CVRL01000037">
    <property type="protein sequence ID" value="CRL12138.1"/>
    <property type="molecule type" value="Genomic_DNA"/>
</dbReference>
<proteinExistence type="predicted"/>
<dbReference type="RefSeq" id="WP_050673950.1">
    <property type="nucleotide sequence ID" value="NZ_CAKZKN010000088.1"/>
</dbReference>
<name>A0A0H5DGC8_9RHOB</name>
<evidence type="ECO:0000313" key="2">
    <source>
        <dbReference type="Proteomes" id="UP000043764"/>
    </source>
</evidence>
<dbReference type="Pfam" id="PF07722">
    <property type="entry name" value="Peptidase_C26"/>
    <property type="match status" value="1"/>
</dbReference>
<sequence length="240" mass="26342">MRPVIALLTPPEHPTGEARLLAAALRLAGARVVKQPWTQPIDRDYVDGIVIVGSEVAEQPEITADNVVPFAQFQSHGWSVVLPPHLLDLLRHDSGSQIPVLAVNGGCQWLNLARGGSIYNDAAAFYGVDLDTRLMARQEVSLISTSGLRRVMDRLELEVNCTVNQAVSVLGRGLQVVGRDSKGMIQAVEDPHHAFFVGVQWAPEYLLHKRAQRRLLRAFVRAASAIETDAEVPHQDQRTG</sequence>
<protein>
    <submittedName>
        <fullName evidence="1">Putative glutamine amidotransferasec</fullName>
        <ecNumber evidence="1">2.4.2.-</ecNumber>
    </submittedName>
</protein>
<dbReference type="GO" id="GO:0016757">
    <property type="term" value="F:glycosyltransferase activity"/>
    <property type="evidence" value="ECO:0007669"/>
    <property type="project" value="UniProtKB-KW"/>
</dbReference>
<keyword evidence="1" id="KW-0328">Glycosyltransferase</keyword>
<gene>
    <name evidence="1" type="ORF">NIT7321_03010</name>
</gene>
<dbReference type="EC" id="2.4.2.-" evidence="1"/>
<evidence type="ECO:0000313" key="1">
    <source>
        <dbReference type="EMBL" id="CRL12138.1"/>
    </source>
</evidence>
<dbReference type="Proteomes" id="UP000043764">
    <property type="component" value="Unassembled WGS sequence"/>
</dbReference>
<keyword evidence="1" id="KW-0808">Transferase</keyword>
<dbReference type="SUPFAM" id="SSF52317">
    <property type="entry name" value="Class I glutamine amidotransferase-like"/>
    <property type="match status" value="1"/>
</dbReference>
<dbReference type="GO" id="GO:0016787">
    <property type="term" value="F:hydrolase activity"/>
    <property type="evidence" value="ECO:0007669"/>
    <property type="project" value="InterPro"/>
</dbReference>
<accession>A0A0H5DGC8</accession>
<keyword evidence="2" id="KW-1185">Reference proteome</keyword>
<dbReference type="InterPro" id="IPR029062">
    <property type="entry name" value="Class_I_gatase-like"/>
</dbReference>
<dbReference type="InterPro" id="IPR011697">
    <property type="entry name" value="Peptidase_C26"/>
</dbReference>
<organism evidence="1 2">
    <name type="scientific">Phaeobacter italicus</name>
    <dbReference type="NCBI Taxonomy" id="481446"/>
    <lineage>
        <taxon>Bacteria</taxon>
        <taxon>Pseudomonadati</taxon>
        <taxon>Pseudomonadota</taxon>
        <taxon>Alphaproteobacteria</taxon>
        <taxon>Rhodobacterales</taxon>
        <taxon>Roseobacteraceae</taxon>
        <taxon>Phaeobacter</taxon>
    </lineage>
</organism>